<evidence type="ECO:0000313" key="3">
    <source>
        <dbReference type="Proteomes" id="UP000541610"/>
    </source>
</evidence>
<evidence type="ECO:0000256" key="1">
    <source>
        <dbReference type="SAM" id="SignalP"/>
    </source>
</evidence>
<gene>
    <name evidence="2" type="ORF">FOZ60_005895</name>
</gene>
<proteinExistence type="predicted"/>
<organism evidence="2 3">
    <name type="scientific">Perkinsus olseni</name>
    <name type="common">Perkinsus atlanticus</name>
    <dbReference type="NCBI Taxonomy" id="32597"/>
    <lineage>
        <taxon>Eukaryota</taxon>
        <taxon>Sar</taxon>
        <taxon>Alveolata</taxon>
        <taxon>Perkinsozoa</taxon>
        <taxon>Perkinsea</taxon>
        <taxon>Perkinsida</taxon>
        <taxon>Perkinsidae</taxon>
        <taxon>Perkinsus</taxon>
    </lineage>
</organism>
<sequence length="64" mass="7325">MNICGNVVVFIMFWATESNYWATAAGIAELPSESDWNTLVTRICIWICIRIPRNWDASQHAIPK</sequence>
<dbReference type="Proteomes" id="UP000541610">
    <property type="component" value="Unassembled WGS sequence"/>
</dbReference>
<evidence type="ECO:0000313" key="2">
    <source>
        <dbReference type="EMBL" id="KAF4685961.1"/>
    </source>
</evidence>
<reference evidence="2 3" key="1">
    <citation type="submission" date="2020-04" db="EMBL/GenBank/DDBJ databases">
        <title>Perkinsus olseni comparative genomics.</title>
        <authorList>
            <person name="Bogema D.R."/>
        </authorList>
    </citation>
    <scope>NUCLEOTIDE SEQUENCE [LARGE SCALE GENOMIC DNA]</scope>
    <source>
        <strain evidence="2">00978-12</strain>
    </source>
</reference>
<feature type="signal peptide" evidence="1">
    <location>
        <begin position="1"/>
        <end position="18"/>
    </location>
</feature>
<protein>
    <submittedName>
        <fullName evidence="2">Uncharacterized protein</fullName>
    </submittedName>
</protein>
<keyword evidence="1" id="KW-0732">Signal</keyword>
<comment type="caution">
    <text evidence="2">The sequence shown here is derived from an EMBL/GenBank/DDBJ whole genome shotgun (WGS) entry which is preliminary data.</text>
</comment>
<accession>A0A7J6NSE2</accession>
<dbReference type="EMBL" id="JABANP010000240">
    <property type="protein sequence ID" value="KAF4685961.1"/>
    <property type="molecule type" value="Genomic_DNA"/>
</dbReference>
<dbReference type="AlphaFoldDB" id="A0A7J6NSE2"/>
<name>A0A7J6NSE2_PEROL</name>
<feature type="chain" id="PRO_5029665002" evidence="1">
    <location>
        <begin position="19"/>
        <end position="64"/>
    </location>
</feature>